<protein>
    <submittedName>
        <fullName evidence="8">B3 domain-containing protein REM21</fullName>
    </submittedName>
</protein>
<keyword evidence="2" id="KW-0805">Transcription regulation</keyword>
<dbReference type="PANTHER" id="PTHR31920:SF135">
    <property type="entry name" value="B3 DOMAIN-CONTAINING PROTEIN OS03G0621600-RELATED"/>
    <property type="match status" value="1"/>
</dbReference>
<evidence type="ECO:0000256" key="3">
    <source>
        <dbReference type="ARBA" id="ARBA00023125"/>
    </source>
</evidence>
<evidence type="ECO:0000313" key="8">
    <source>
        <dbReference type="EMBL" id="RDX67224.1"/>
    </source>
</evidence>
<dbReference type="STRING" id="157652.A0A371EMM3"/>
<dbReference type="OrthoDB" id="1094641at2759"/>
<feature type="non-terminal residue" evidence="8">
    <location>
        <position position="1"/>
    </location>
</feature>
<keyword evidence="5" id="KW-0539">Nucleus</keyword>
<dbReference type="AlphaFoldDB" id="A0A371EMM3"/>
<dbReference type="InterPro" id="IPR003340">
    <property type="entry name" value="B3_DNA-bd"/>
</dbReference>
<dbReference type="GO" id="GO:0005634">
    <property type="term" value="C:nucleus"/>
    <property type="evidence" value="ECO:0007669"/>
    <property type="project" value="UniProtKB-SubCell"/>
</dbReference>
<keyword evidence="4" id="KW-0804">Transcription</keyword>
<organism evidence="8 9">
    <name type="scientific">Mucuna pruriens</name>
    <name type="common">Velvet bean</name>
    <name type="synonym">Dolichos pruriens</name>
    <dbReference type="NCBI Taxonomy" id="157652"/>
    <lineage>
        <taxon>Eukaryota</taxon>
        <taxon>Viridiplantae</taxon>
        <taxon>Streptophyta</taxon>
        <taxon>Embryophyta</taxon>
        <taxon>Tracheophyta</taxon>
        <taxon>Spermatophyta</taxon>
        <taxon>Magnoliopsida</taxon>
        <taxon>eudicotyledons</taxon>
        <taxon>Gunneridae</taxon>
        <taxon>Pentapetalae</taxon>
        <taxon>rosids</taxon>
        <taxon>fabids</taxon>
        <taxon>Fabales</taxon>
        <taxon>Fabaceae</taxon>
        <taxon>Papilionoideae</taxon>
        <taxon>50 kb inversion clade</taxon>
        <taxon>NPAAA clade</taxon>
        <taxon>indigoferoid/millettioid clade</taxon>
        <taxon>Phaseoleae</taxon>
        <taxon>Mucuna</taxon>
    </lineage>
</organism>
<dbReference type="InterPro" id="IPR050655">
    <property type="entry name" value="Plant_B3_domain"/>
</dbReference>
<evidence type="ECO:0000256" key="4">
    <source>
        <dbReference type="ARBA" id="ARBA00023163"/>
    </source>
</evidence>
<dbReference type="GO" id="GO:0003677">
    <property type="term" value="F:DNA binding"/>
    <property type="evidence" value="ECO:0007669"/>
    <property type="project" value="UniProtKB-KW"/>
</dbReference>
<keyword evidence="9" id="KW-1185">Reference proteome</keyword>
<dbReference type="SUPFAM" id="SSF101936">
    <property type="entry name" value="DNA-binding pseudobarrel domain"/>
    <property type="match status" value="2"/>
</dbReference>
<accession>A0A371EMM3</accession>
<comment type="caution">
    <text evidence="8">The sequence shown here is derived from an EMBL/GenBank/DDBJ whole genome shotgun (WGS) entry which is preliminary data.</text>
</comment>
<dbReference type="Gene3D" id="2.40.330.10">
    <property type="entry name" value="DNA-binding pseudobarrel domain"/>
    <property type="match status" value="2"/>
</dbReference>
<dbReference type="Proteomes" id="UP000257109">
    <property type="component" value="Unassembled WGS sequence"/>
</dbReference>
<feature type="non-terminal residue" evidence="8">
    <location>
        <position position="364"/>
    </location>
</feature>
<dbReference type="InterPro" id="IPR015300">
    <property type="entry name" value="DNA-bd_pseudobarrel_sf"/>
</dbReference>
<feature type="region of interest" description="Disordered" evidence="6">
    <location>
        <begin position="139"/>
        <end position="187"/>
    </location>
</feature>
<dbReference type="PROSITE" id="PS50863">
    <property type="entry name" value="B3"/>
    <property type="match status" value="1"/>
</dbReference>
<reference evidence="8" key="1">
    <citation type="submission" date="2018-05" db="EMBL/GenBank/DDBJ databases">
        <title>Draft genome of Mucuna pruriens seed.</title>
        <authorList>
            <person name="Nnadi N.E."/>
            <person name="Vos R."/>
            <person name="Hasami M.H."/>
            <person name="Devisetty U.K."/>
            <person name="Aguiy J.C."/>
        </authorList>
    </citation>
    <scope>NUCLEOTIDE SEQUENCE [LARGE SCALE GENOMIC DNA]</scope>
    <source>
        <strain evidence="8">JCA_2017</strain>
    </source>
</reference>
<evidence type="ECO:0000313" key="9">
    <source>
        <dbReference type="Proteomes" id="UP000257109"/>
    </source>
</evidence>
<name>A0A371EMM3_MUCPR</name>
<gene>
    <name evidence="8" type="primary">REM21</name>
    <name evidence="8" type="ORF">CR513_53925</name>
</gene>
<evidence type="ECO:0000256" key="6">
    <source>
        <dbReference type="SAM" id="MobiDB-lite"/>
    </source>
</evidence>
<evidence type="ECO:0000256" key="1">
    <source>
        <dbReference type="ARBA" id="ARBA00004123"/>
    </source>
</evidence>
<feature type="domain" description="TF-B3" evidence="7">
    <location>
        <begin position="26"/>
        <end position="121"/>
    </location>
</feature>
<dbReference type="CDD" id="cd10017">
    <property type="entry name" value="B3_DNA"/>
    <property type="match status" value="1"/>
</dbReference>
<dbReference type="EMBL" id="QJKJ01013093">
    <property type="protein sequence ID" value="RDX67224.1"/>
    <property type="molecule type" value="Genomic_DNA"/>
</dbReference>
<evidence type="ECO:0000259" key="7">
    <source>
        <dbReference type="PROSITE" id="PS50863"/>
    </source>
</evidence>
<dbReference type="PANTHER" id="PTHR31920">
    <property type="entry name" value="B3 DOMAIN-CONTAINING"/>
    <property type="match status" value="1"/>
</dbReference>
<dbReference type="Pfam" id="PF02362">
    <property type="entry name" value="B3"/>
    <property type="match status" value="1"/>
</dbReference>
<keyword evidence="3" id="KW-0238">DNA-binding</keyword>
<sequence length="364" mass="42569">MVLTHNKRRLEAILDISMTSAFKKYPDFFKVFLPEQHSERMLIPNAFVKLTQLQGRVPEDVILRNGGGRVWSVKTRSIGEKLYFDEGWKVFQEENCLGKADFIVFKYDGTNEFNIIILELSTQCEKTVIKMEEEGNVEDEAAAAAAKQVEKETEITEEEEREQVDDCDVEDEEDSSEDEDYDDDDDDSDEYIALEEDIEGEYSAGNMNPSFLRAYKREISSSSTLKIGDPLHDIEFDPEVYIQPENPYFEAKLYKNRRNELHIPGNVISDFSLTFPEKITLICCQHCQRRDIQRNELQEYHLKHNHIRKKYLEVTGQVCRWQDGRICIKGWLSFCRRNKMKENDACLCEIISGEDQIVRLFRVH</sequence>
<evidence type="ECO:0000256" key="2">
    <source>
        <dbReference type="ARBA" id="ARBA00023015"/>
    </source>
</evidence>
<comment type="subcellular location">
    <subcellularLocation>
        <location evidence="1">Nucleus</location>
    </subcellularLocation>
</comment>
<dbReference type="SMART" id="SM01019">
    <property type="entry name" value="B3"/>
    <property type="match status" value="2"/>
</dbReference>
<feature type="compositionally biased region" description="Acidic residues" evidence="6">
    <location>
        <begin position="155"/>
        <end position="187"/>
    </location>
</feature>
<evidence type="ECO:0000256" key="5">
    <source>
        <dbReference type="ARBA" id="ARBA00023242"/>
    </source>
</evidence>
<proteinExistence type="predicted"/>